<name>A0A255Z792_9FLAO</name>
<protein>
    <recommendedName>
        <fullName evidence="4">Glutathione synthetase</fullName>
    </recommendedName>
</protein>
<sequence length="96" mass="10640">MNLIEILGLGAAVLTTAANIPQTIKVIRTRSTKSLSWATYAMLFTGMALWTVYGVLRDDIPVILANIVAGTLCGIILFMKLYSMYQNRESAKHQDF</sequence>
<keyword evidence="1" id="KW-0472">Membrane</keyword>
<dbReference type="GO" id="GO:0051119">
    <property type="term" value="F:sugar transmembrane transporter activity"/>
    <property type="evidence" value="ECO:0007669"/>
    <property type="project" value="InterPro"/>
</dbReference>
<evidence type="ECO:0000256" key="1">
    <source>
        <dbReference type="SAM" id="Phobius"/>
    </source>
</evidence>
<keyword evidence="1" id="KW-1133">Transmembrane helix</keyword>
<dbReference type="RefSeq" id="WP_094414541.1">
    <property type="nucleotide sequence ID" value="NZ_NOXV01000255.1"/>
</dbReference>
<dbReference type="AlphaFoldDB" id="A0A255Z792"/>
<dbReference type="Proteomes" id="UP000216605">
    <property type="component" value="Unassembled WGS sequence"/>
</dbReference>
<dbReference type="OrthoDB" id="122062at2"/>
<accession>A0A255Z792</accession>
<feature type="transmembrane region" description="Helical" evidence="1">
    <location>
        <begin position="62"/>
        <end position="82"/>
    </location>
</feature>
<dbReference type="Pfam" id="PF03083">
    <property type="entry name" value="MtN3_slv"/>
    <property type="match status" value="1"/>
</dbReference>
<keyword evidence="1" id="KW-0812">Transmembrane</keyword>
<proteinExistence type="predicted"/>
<dbReference type="Gene3D" id="1.20.1280.290">
    <property type="match status" value="1"/>
</dbReference>
<gene>
    <name evidence="2" type="ORF">CHU92_08410</name>
</gene>
<feature type="transmembrane region" description="Helical" evidence="1">
    <location>
        <begin position="37"/>
        <end position="56"/>
    </location>
</feature>
<evidence type="ECO:0008006" key="4">
    <source>
        <dbReference type="Google" id="ProtNLM"/>
    </source>
</evidence>
<dbReference type="InterPro" id="IPR047662">
    <property type="entry name" value="SemiSWEET"/>
</dbReference>
<dbReference type="InterPro" id="IPR004316">
    <property type="entry name" value="SWEET_rpt"/>
</dbReference>
<dbReference type="EMBL" id="NOXV01000255">
    <property type="protein sequence ID" value="OYQ37348.1"/>
    <property type="molecule type" value="Genomic_DNA"/>
</dbReference>
<keyword evidence="3" id="KW-1185">Reference proteome</keyword>
<reference evidence="2 3" key="1">
    <citation type="submission" date="2017-07" db="EMBL/GenBank/DDBJ databases">
        <title>Flavobacterium cyanobacteriorum sp. nov., isolated from cyanobacterial aggregates in a eutrophic lake.</title>
        <authorList>
            <person name="Cai H."/>
        </authorList>
    </citation>
    <scope>NUCLEOTIDE SEQUENCE [LARGE SCALE GENOMIC DNA]</scope>
    <source>
        <strain evidence="2 3">TH021</strain>
    </source>
</reference>
<evidence type="ECO:0000313" key="2">
    <source>
        <dbReference type="EMBL" id="OYQ37348.1"/>
    </source>
</evidence>
<dbReference type="GO" id="GO:0016020">
    <property type="term" value="C:membrane"/>
    <property type="evidence" value="ECO:0007669"/>
    <property type="project" value="InterPro"/>
</dbReference>
<dbReference type="NCBIfam" id="NF037968">
    <property type="entry name" value="SemiSWEET_2"/>
    <property type="match status" value="1"/>
</dbReference>
<evidence type="ECO:0000313" key="3">
    <source>
        <dbReference type="Proteomes" id="UP000216605"/>
    </source>
</evidence>
<comment type="caution">
    <text evidence="2">The sequence shown here is derived from an EMBL/GenBank/DDBJ whole genome shotgun (WGS) entry which is preliminary data.</text>
</comment>
<organism evidence="2 3">
    <name type="scientific">Flavobacterium cyanobacteriorum</name>
    <dbReference type="NCBI Taxonomy" id="2022802"/>
    <lineage>
        <taxon>Bacteria</taxon>
        <taxon>Pseudomonadati</taxon>
        <taxon>Bacteroidota</taxon>
        <taxon>Flavobacteriia</taxon>
        <taxon>Flavobacteriales</taxon>
        <taxon>Flavobacteriaceae</taxon>
        <taxon>Flavobacterium</taxon>
    </lineage>
</organism>